<feature type="transmembrane region" description="Helical" evidence="2">
    <location>
        <begin position="119"/>
        <end position="145"/>
    </location>
</feature>
<evidence type="ECO:0000256" key="2">
    <source>
        <dbReference type="SAM" id="Phobius"/>
    </source>
</evidence>
<reference evidence="4" key="1">
    <citation type="journal article" date="2020" name="Stud. Mycol.">
        <title>101 Dothideomycetes genomes: a test case for predicting lifestyles and emergence of pathogens.</title>
        <authorList>
            <person name="Haridas S."/>
            <person name="Albert R."/>
            <person name="Binder M."/>
            <person name="Bloem J."/>
            <person name="Labutti K."/>
            <person name="Salamov A."/>
            <person name="Andreopoulos B."/>
            <person name="Baker S."/>
            <person name="Barry K."/>
            <person name="Bills G."/>
            <person name="Bluhm B."/>
            <person name="Cannon C."/>
            <person name="Castanera R."/>
            <person name="Culley D."/>
            <person name="Daum C."/>
            <person name="Ezra D."/>
            <person name="Gonzalez J."/>
            <person name="Henrissat B."/>
            <person name="Kuo A."/>
            <person name="Liang C."/>
            <person name="Lipzen A."/>
            <person name="Lutzoni F."/>
            <person name="Magnuson J."/>
            <person name="Mondo S."/>
            <person name="Nolan M."/>
            <person name="Ohm R."/>
            <person name="Pangilinan J."/>
            <person name="Park H.-J."/>
            <person name="Ramirez L."/>
            <person name="Alfaro M."/>
            <person name="Sun H."/>
            <person name="Tritt A."/>
            <person name="Yoshinaga Y."/>
            <person name="Zwiers L.-H."/>
            <person name="Turgeon B."/>
            <person name="Goodwin S."/>
            <person name="Spatafora J."/>
            <person name="Crous P."/>
            <person name="Grigoriev I."/>
        </authorList>
    </citation>
    <scope>NUCLEOTIDE SEQUENCE</scope>
    <source>
        <strain evidence="4">CBS 121410</strain>
    </source>
</reference>
<dbReference type="InterPro" id="IPR056019">
    <property type="entry name" value="DUF7598"/>
</dbReference>
<feature type="transmembrane region" description="Helical" evidence="2">
    <location>
        <begin position="86"/>
        <end position="107"/>
    </location>
</feature>
<keyword evidence="5" id="KW-1185">Reference proteome</keyword>
<sequence>LSAKSLAGPGYIILNIVRVMNIIGLLAVCTASVVMMVKTFIVSKFFFFDACNHVITALFSLFFIASEASLLRTYFAKNWPLLSPDHGFVALGFGMCLLGINTLGNLNKEATSQKSLGLAFWRIVIGSGILILVLGVINVVASYIFRDTRLGITARRVRSHGAVAVTDAEYERPMVDVKTLHSKSSMATVSIASSPITASRPPIKTFSPAKTFRQARASLLPSYHTASESPTMTVNIASPADIPKTKHRRGKQSRSSIGPRMPLKISGPICVNPQFAHPQRPNLAHHPSQRR</sequence>
<proteinExistence type="predicted"/>
<organism evidence="4 5">
    <name type="scientific">Saccharata proteae CBS 121410</name>
    <dbReference type="NCBI Taxonomy" id="1314787"/>
    <lineage>
        <taxon>Eukaryota</taxon>
        <taxon>Fungi</taxon>
        <taxon>Dikarya</taxon>
        <taxon>Ascomycota</taxon>
        <taxon>Pezizomycotina</taxon>
        <taxon>Dothideomycetes</taxon>
        <taxon>Dothideomycetes incertae sedis</taxon>
        <taxon>Botryosphaeriales</taxon>
        <taxon>Saccharataceae</taxon>
        <taxon>Saccharata</taxon>
    </lineage>
</organism>
<feature type="non-terminal residue" evidence="4">
    <location>
        <position position="1"/>
    </location>
</feature>
<keyword evidence="2" id="KW-1133">Transmembrane helix</keyword>
<accession>A0A9P4LTT7</accession>
<keyword evidence="2" id="KW-0472">Membrane</keyword>
<feature type="non-terminal residue" evidence="4">
    <location>
        <position position="291"/>
    </location>
</feature>
<dbReference type="OrthoDB" id="5327148at2759"/>
<feature type="region of interest" description="Disordered" evidence="1">
    <location>
        <begin position="237"/>
        <end position="291"/>
    </location>
</feature>
<feature type="domain" description="DUF7598" evidence="3">
    <location>
        <begin position="10"/>
        <end position="144"/>
    </location>
</feature>
<comment type="caution">
    <text evidence="4">The sequence shown here is derived from an EMBL/GenBank/DDBJ whole genome shotgun (WGS) entry which is preliminary data.</text>
</comment>
<feature type="transmembrane region" description="Helical" evidence="2">
    <location>
        <begin position="46"/>
        <end position="66"/>
    </location>
</feature>
<gene>
    <name evidence="4" type="ORF">K490DRAFT_11756</name>
</gene>
<feature type="transmembrane region" description="Helical" evidence="2">
    <location>
        <begin position="12"/>
        <end position="34"/>
    </location>
</feature>
<evidence type="ECO:0000259" key="3">
    <source>
        <dbReference type="Pfam" id="PF24535"/>
    </source>
</evidence>
<evidence type="ECO:0000313" key="4">
    <source>
        <dbReference type="EMBL" id="KAF2085845.1"/>
    </source>
</evidence>
<keyword evidence="2" id="KW-0812">Transmembrane</keyword>
<dbReference type="Pfam" id="PF24535">
    <property type="entry name" value="DUF7598"/>
    <property type="match status" value="1"/>
</dbReference>
<protein>
    <recommendedName>
        <fullName evidence="3">DUF7598 domain-containing protein</fullName>
    </recommendedName>
</protein>
<dbReference type="EMBL" id="ML978727">
    <property type="protein sequence ID" value="KAF2085845.1"/>
    <property type="molecule type" value="Genomic_DNA"/>
</dbReference>
<name>A0A9P4LTT7_9PEZI</name>
<evidence type="ECO:0000256" key="1">
    <source>
        <dbReference type="SAM" id="MobiDB-lite"/>
    </source>
</evidence>
<dbReference type="Proteomes" id="UP000799776">
    <property type="component" value="Unassembled WGS sequence"/>
</dbReference>
<evidence type="ECO:0000313" key="5">
    <source>
        <dbReference type="Proteomes" id="UP000799776"/>
    </source>
</evidence>
<dbReference type="AlphaFoldDB" id="A0A9P4LTT7"/>